<organism evidence="1 2">
    <name type="scientific">Aureimonas pseudogalii</name>
    <dbReference type="NCBI Taxonomy" id="1744844"/>
    <lineage>
        <taxon>Bacteria</taxon>
        <taxon>Pseudomonadati</taxon>
        <taxon>Pseudomonadota</taxon>
        <taxon>Alphaproteobacteria</taxon>
        <taxon>Hyphomicrobiales</taxon>
        <taxon>Aurantimonadaceae</taxon>
        <taxon>Aureimonas</taxon>
    </lineage>
</organism>
<dbReference type="CDD" id="cd09024">
    <property type="entry name" value="Aldose_epim_lacX"/>
    <property type="match status" value="1"/>
</dbReference>
<reference evidence="1 2" key="1">
    <citation type="submission" date="2020-08" db="EMBL/GenBank/DDBJ databases">
        <title>Genomic Encyclopedia of Type Strains, Phase IV (KMG-IV): sequencing the most valuable type-strain genomes for metagenomic binning, comparative biology and taxonomic classification.</title>
        <authorList>
            <person name="Goeker M."/>
        </authorList>
    </citation>
    <scope>NUCLEOTIDE SEQUENCE [LARGE SCALE GENOMIC DNA]</scope>
    <source>
        <strain evidence="1 2">DSM 102238</strain>
    </source>
</reference>
<comment type="caution">
    <text evidence="1">The sequence shown here is derived from an EMBL/GenBank/DDBJ whole genome shotgun (WGS) entry which is preliminary data.</text>
</comment>
<dbReference type="GO" id="GO:0005975">
    <property type="term" value="P:carbohydrate metabolic process"/>
    <property type="evidence" value="ECO:0007669"/>
    <property type="project" value="InterPro"/>
</dbReference>
<evidence type="ECO:0000313" key="1">
    <source>
        <dbReference type="EMBL" id="MBB3997132.1"/>
    </source>
</evidence>
<accession>A0A7W6E9B2</accession>
<dbReference type="InterPro" id="IPR008183">
    <property type="entry name" value="Aldose_1/G6P_1-epimerase"/>
</dbReference>
<protein>
    <submittedName>
        <fullName evidence="1">Galactose mutarotase-like enzyme</fullName>
    </submittedName>
</protein>
<dbReference type="GO" id="GO:0030246">
    <property type="term" value="F:carbohydrate binding"/>
    <property type="evidence" value="ECO:0007669"/>
    <property type="project" value="InterPro"/>
</dbReference>
<keyword evidence="2" id="KW-1185">Reference proteome</keyword>
<dbReference type="Gene3D" id="2.70.98.10">
    <property type="match status" value="1"/>
</dbReference>
<evidence type="ECO:0000313" key="2">
    <source>
        <dbReference type="Proteomes" id="UP000542776"/>
    </source>
</evidence>
<dbReference type="InterPro" id="IPR014718">
    <property type="entry name" value="GH-type_carb-bd"/>
</dbReference>
<dbReference type="Pfam" id="PF01263">
    <property type="entry name" value="Aldose_epim"/>
    <property type="match status" value="1"/>
</dbReference>
<dbReference type="GO" id="GO:0016853">
    <property type="term" value="F:isomerase activity"/>
    <property type="evidence" value="ECO:0007669"/>
    <property type="project" value="InterPro"/>
</dbReference>
<dbReference type="RefSeq" id="WP_183198358.1">
    <property type="nucleotide sequence ID" value="NZ_JACIEK010000001.1"/>
</dbReference>
<gene>
    <name evidence="1" type="ORF">GGR04_000953</name>
</gene>
<dbReference type="InterPro" id="IPR037481">
    <property type="entry name" value="LacX"/>
</dbReference>
<dbReference type="InterPro" id="IPR011013">
    <property type="entry name" value="Gal_mutarotase_sf_dom"/>
</dbReference>
<sequence>MTDAHHIEAHRIEAEGISATISTEGAELVGLRNGADEEFLWQAGPEWPRHAPVLFPIVGRLAGDRLHHEGQDYRLTQHGFARDRRFEWVERSPARAVLRLEDDAATRTLYPFPFRLEMTYTVEAPGTLTVSATIANPGEAVLPFSIGAHPAFRWPLEPGTPKTRHRIVFERPERGSRRPVVEGLLGDPAPLPFEGRVLPLDPALFADDALVMPALASRSLRYEALGEDGESVAALDFAFEGYGDLGVWSKPTGADFLCIEPWRGMASPRGWDGPFTEKPGLVHLAPGASAAFLWRVRLPAG</sequence>
<dbReference type="AlphaFoldDB" id="A0A7W6E9B2"/>
<proteinExistence type="predicted"/>
<dbReference type="SUPFAM" id="SSF74650">
    <property type="entry name" value="Galactose mutarotase-like"/>
    <property type="match status" value="1"/>
</dbReference>
<dbReference type="EMBL" id="JACIEK010000001">
    <property type="protein sequence ID" value="MBB3997132.1"/>
    <property type="molecule type" value="Genomic_DNA"/>
</dbReference>
<dbReference type="Proteomes" id="UP000542776">
    <property type="component" value="Unassembled WGS sequence"/>
</dbReference>
<name>A0A7W6E9B2_9HYPH</name>